<dbReference type="PANTHER" id="PTHR43707:SF1">
    <property type="entry name" value="HISTIDINE--TRNA LIGASE, MITOCHONDRIAL-RELATED"/>
    <property type="match status" value="1"/>
</dbReference>
<feature type="binding site" evidence="9">
    <location>
        <begin position="84"/>
        <end position="86"/>
    </location>
    <ligand>
        <name>L-histidine</name>
        <dbReference type="ChEBI" id="CHEBI:57595"/>
    </ligand>
</feature>
<dbReference type="InterPro" id="IPR006195">
    <property type="entry name" value="aa-tRNA-synth_II"/>
</dbReference>
<evidence type="ECO:0000256" key="7">
    <source>
        <dbReference type="ARBA" id="ARBA00047639"/>
    </source>
</evidence>
<name>A0A235BUA2_UNCW3</name>
<dbReference type="Pfam" id="PF03129">
    <property type="entry name" value="HGTP_anticodon"/>
    <property type="match status" value="1"/>
</dbReference>
<dbReference type="SUPFAM" id="SSF55681">
    <property type="entry name" value="Class II aaRS and biotin synthetases"/>
    <property type="match status" value="1"/>
</dbReference>
<dbReference type="PIRSF" id="PIRSF001549">
    <property type="entry name" value="His-tRNA_synth"/>
    <property type="match status" value="1"/>
</dbReference>
<feature type="binding site" evidence="9">
    <location>
        <position position="130"/>
    </location>
    <ligand>
        <name>L-histidine</name>
        <dbReference type="ChEBI" id="CHEBI:57595"/>
    </ligand>
</feature>
<keyword evidence="5 8" id="KW-0648">Protein biosynthesis</keyword>
<comment type="subcellular location">
    <subcellularLocation>
        <location evidence="8">Cytoplasm</location>
    </subcellularLocation>
</comment>
<keyword evidence="4 8" id="KW-0067">ATP-binding</keyword>
<dbReference type="EC" id="6.1.1.21" evidence="8"/>
<evidence type="ECO:0000256" key="1">
    <source>
        <dbReference type="ARBA" id="ARBA00008226"/>
    </source>
</evidence>
<dbReference type="InterPro" id="IPR004154">
    <property type="entry name" value="Anticodon-bd"/>
</dbReference>
<feature type="binding site" evidence="9">
    <location>
        <position position="112"/>
    </location>
    <ligand>
        <name>L-histidine</name>
        <dbReference type="ChEBI" id="CHEBI:57595"/>
    </ligand>
</feature>
<keyword evidence="3 8" id="KW-0547">Nucleotide-binding</keyword>
<feature type="binding site" evidence="9">
    <location>
        <position position="257"/>
    </location>
    <ligand>
        <name>L-histidine</name>
        <dbReference type="ChEBI" id="CHEBI:57595"/>
    </ligand>
</feature>
<dbReference type="Pfam" id="PF13393">
    <property type="entry name" value="tRNA-synt_His"/>
    <property type="match status" value="1"/>
</dbReference>
<keyword evidence="2 8" id="KW-0436">Ligase</keyword>
<keyword evidence="6 8" id="KW-0030">Aminoacyl-tRNA synthetase</keyword>
<dbReference type="PANTHER" id="PTHR43707">
    <property type="entry name" value="HISTIDYL-TRNA SYNTHETASE"/>
    <property type="match status" value="1"/>
</dbReference>
<feature type="binding site" evidence="9">
    <location>
        <position position="126"/>
    </location>
    <ligand>
        <name>L-histidine</name>
        <dbReference type="ChEBI" id="CHEBI:57595"/>
    </ligand>
</feature>
<comment type="similarity">
    <text evidence="1 8">Belongs to the class-II aminoacyl-tRNA synthetase family.</text>
</comment>
<evidence type="ECO:0000313" key="12">
    <source>
        <dbReference type="EMBL" id="OYD15629.1"/>
    </source>
</evidence>
<dbReference type="GO" id="GO:0004821">
    <property type="term" value="F:histidine-tRNA ligase activity"/>
    <property type="evidence" value="ECO:0007669"/>
    <property type="project" value="UniProtKB-UniRule"/>
</dbReference>
<evidence type="ECO:0000256" key="3">
    <source>
        <dbReference type="ARBA" id="ARBA00022741"/>
    </source>
</evidence>
<dbReference type="CDD" id="cd00773">
    <property type="entry name" value="HisRS-like_core"/>
    <property type="match status" value="1"/>
</dbReference>
<gene>
    <name evidence="8" type="primary">hisS</name>
    <name evidence="12" type="ORF">CH330_05190</name>
</gene>
<evidence type="ECO:0000256" key="5">
    <source>
        <dbReference type="ARBA" id="ARBA00022917"/>
    </source>
</evidence>
<evidence type="ECO:0000256" key="9">
    <source>
        <dbReference type="PIRSR" id="PIRSR001549-1"/>
    </source>
</evidence>
<dbReference type="InterPro" id="IPR015807">
    <property type="entry name" value="His-tRNA-ligase"/>
</dbReference>
<dbReference type="InterPro" id="IPR036621">
    <property type="entry name" value="Anticodon-bd_dom_sf"/>
</dbReference>
<dbReference type="HAMAP" id="MF_00127">
    <property type="entry name" value="His_tRNA_synth"/>
    <property type="match status" value="1"/>
</dbReference>
<dbReference type="GO" id="GO:0005524">
    <property type="term" value="F:ATP binding"/>
    <property type="evidence" value="ECO:0007669"/>
    <property type="project" value="UniProtKB-UniRule"/>
</dbReference>
<dbReference type="SUPFAM" id="SSF52954">
    <property type="entry name" value="Class II aaRS ABD-related"/>
    <property type="match status" value="1"/>
</dbReference>
<dbReference type="NCBIfam" id="TIGR00442">
    <property type="entry name" value="hisS"/>
    <property type="match status" value="1"/>
</dbReference>
<dbReference type="Gene3D" id="3.30.930.10">
    <property type="entry name" value="Bira Bifunctional Protein, Domain 2"/>
    <property type="match status" value="1"/>
</dbReference>
<dbReference type="PROSITE" id="PS50862">
    <property type="entry name" value="AA_TRNA_LIGASE_II"/>
    <property type="match status" value="1"/>
</dbReference>
<organism evidence="12 13">
    <name type="scientific">candidate division WOR-3 bacterium JGI_Cruoil_03_51_56</name>
    <dbReference type="NCBI Taxonomy" id="1973747"/>
    <lineage>
        <taxon>Bacteria</taxon>
        <taxon>Bacteria division WOR-3</taxon>
    </lineage>
</organism>
<comment type="caution">
    <text evidence="12">The sequence shown here is derived from an EMBL/GenBank/DDBJ whole genome shotgun (WGS) entry which is preliminary data.</text>
</comment>
<evidence type="ECO:0000256" key="6">
    <source>
        <dbReference type="ARBA" id="ARBA00023146"/>
    </source>
</evidence>
<keyword evidence="8" id="KW-0963">Cytoplasm</keyword>
<comment type="subunit">
    <text evidence="8">Homodimer.</text>
</comment>
<evidence type="ECO:0000256" key="2">
    <source>
        <dbReference type="ARBA" id="ARBA00022598"/>
    </source>
</evidence>
<dbReference type="InterPro" id="IPR041715">
    <property type="entry name" value="HisRS-like_core"/>
</dbReference>
<dbReference type="AlphaFoldDB" id="A0A235BUA2"/>
<evidence type="ECO:0000256" key="4">
    <source>
        <dbReference type="ARBA" id="ARBA00022840"/>
    </source>
</evidence>
<dbReference type="GO" id="GO:0005737">
    <property type="term" value="C:cytoplasm"/>
    <property type="evidence" value="ECO:0007669"/>
    <property type="project" value="UniProtKB-SubCell"/>
</dbReference>
<comment type="catalytic activity">
    <reaction evidence="7 8">
        <text>tRNA(His) + L-histidine + ATP = L-histidyl-tRNA(His) + AMP + diphosphate + H(+)</text>
        <dbReference type="Rhea" id="RHEA:17313"/>
        <dbReference type="Rhea" id="RHEA-COMP:9665"/>
        <dbReference type="Rhea" id="RHEA-COMP:9689"/>
        <dbReference type="ChEBI" id="CHEBI:15378"/>
        <dbReference type="ChEBI" id="CHEBI:30616"/>
        <dbReference type="ChEBI" id="CHEBI:33019"/>
        <dbReference type="ChEBI" id="CHEBI:57595"/>
        <dbReference type="ChEBI" id="CHEBI:78442"/>
        <dbReference type="ChEBI" id="CHEBI:78527"/>
        <dbReference type="ChEBI" id="CHEBI:456215"/>
        <dbReference type="EC" id="6.1.1.21"/>
    </reaction>
</comment>
<proteinExistence type="inferred from homology"/>
<dbReference type="GO" id="GO:0006427">
    <property type="term" value="P:histidyl-tRNA aminoacylation"/>
    <property type="evidence" value="ECO:0007669"/>
    <property type="project" value="UniProtKB-UniRule"/>
</dbReference>
<dbReference type="EMBL" id="NOZP01000090">
    <property type="protein sequence ID" value="OYD15629.1"/>
    <property type="molecule type" value="Genomic_DNA"/>
</dbReference>
<evidence type="ECO:0000256" key="10">
    <source>
        <dbReference type="SAM" id="MobiDB-lite"/>
    </source>
</evidence>
<feature type="region of interest" description="Disordered" evidence="10">
    <location>
        <begin position="1"/>
        <end position="21"/>
    </location>
</feature>
<accession>A0A235BUA2</accession>
<evidence type="ECO:0000259" key="11">
    <source>
        <dbReference type="PROSITE" id="PS50862"/>
    </source>
</evidence>
<evidence type="ECO:0000313" key="13">
    <source>
        <dbReference type="Proteomes" id="UP000215559"/>
    </source>
</evidence>
<dbReference type="CDD" id="cd00859">
    <property type="entry name" value="HisRS_anticodon"/>
    <property type="match status" value="1"/>
</dbReference>
<evidence type="ECO:0000256" key="8">
    <source>
        <dbReference type="HAMAP-Rule" id="MF_00127"/>
    </source>
</evidence>
<dbReference type="InterPro" id="IPR033656">
    <property type="entry name" value="HisRS_anticodon"/>
</dbReference>
<feature type="binding site" evidence="9">
    <location>
        <begin position="261"/>
        <end position="262"/>
    </location>
    <ligand>
        <name>L-histidine</name>
        <dbReference type="ChEBI" id="CHEBI:57595"/>
    </ligand>
</feature>
<dbReference type="InterPro" id="IPR004516">
    <property type="entry name" value="HisRS/HisZ"/>
</dbReference>
<sequence length="424" mass="47785">MSNPKHTRPKGTQDFVPPRAEQKSKVEDVFRHLAERFGFQEIVIPTFEYTDVFVKSSGTGSDIVTKEMYTFKDRADRSLTLRPEGTGGVVRAVLENRLRIPCRLYYLGPYFRYGRPQKGRFREFFQLGVEALGEASPLVDAETILFGDEFFRELGISDCITRLNSIGCRNCRPAYQHKLVEFLSSHKDRLCSECQLRLKHNPLRVFDCKQEQCQAVLKDAPKPGDYLCPECSRHFKAVQASLDKQGLRYELNGRLVRGLDYYNRTTFEFVSSKLGAQDSIGGGGRYDYLVEDFGGPQTPAIGLAIGLERTMLAMGEKEQARRRLAFVVWMGDAELDEAQKVLARLRAQGIPAQMDYDAHRMKHQFKSADAAGASCCVIIGADELAKGVYSLKDLTTGRQIQVPVSELIGTVQKLIRAQSVATRR</sequence>
<dbReference type="Proteomes" id="UP000215559">
    <property type="component" value="Unassembled WGS sequence"/>
</dbReference>
<dbReference type="Gene3D" id="3.40.50.800">
    <property type="entry name" value="Anticodon-binding domain"/>
    <property type="match status" value="1"/>
</dbReference>
<protein>
    <recommendedName>
        <fullName evidence="8">Histidine--tRNA ligase</fullName>
        <ecNumber evidence="8">6.1.1.21</ecNumber>
    </recommendedName>
    <alternativeName>
        <fullName evidence="8">Histidyl-tRNA synthetase</fullName>
        <shortName evidence="8">HisRS</shortName>
    </alternativeName>
</protein>
<reference evidence="12 13" key="1">
    <citation type="submission" date="2017-07" db="EMBL/GenBank/DDBJ databases">
        <title>Recovery of genomes from metagenomes via a dereplication, aggregation, and scoring strategy.</title>
        <authorList>
            <person name="Sieber C.M."/>
            <person name="Probst A.J."/>
            <person name="Sharrar A."/>
            <person name="Thomas B.C."/>
            <person name="Hess M."/>
            <person name="Tringe S.G."/>
            <person name="Banfield J.F."/>
        </authorList>
    </citation>
    <scope>NUCLEOTIDE SEQUENCE [LARGE SCALE GENOMIC DNA]</scope>
    <source>
        <strain evidence="12">JGI_Cruoil_03_51_56</strain>
    </source>
</reference>
<feature type="domain" description="Aminoacyl-transfer RNA synthetases class-II family profile" evidence="11">
    <location>
        <begin position="31"/>
        <end position="351"/>
    </location>
</feature>
<dbReference type="InterPro" id="IPR045864">
    <property type="entry name" value="aa-tRNA-synth_II/BPL/LPL"/>
</dbReference>